<keyword evidence="4" id="KW-0961">Cell wall biogenesis/degradation</keyword>
<dbReference type="GO" id="GO:0015926">
    <property type="term" value="F:glucosidase activity"/>
    <property type="evidence" value="ECO:0007669"/>
    <property type="project" value="TreeGrafter"/>
</dbReference>
<dbReference type="GO" id="GO:0005886">
    <property type="term" value="C:plasma membrane"/>
    <property type="evidence" value="ECO:0007669"/>
    <property type="project" value="TreeGrafter"/>
</dbReference>
<reference evidence="6 7" key="1">
    <citation type="submission" date="2014-11" db="EMBL/GenBank/DDBJ databases">
        <authorList>
            <person name="Wibberg Daniel"/>
        </authorList>
    </citation>
    <scope>NUCLEOTIDE SEQUENCE [LARGE SCALE GENOMIC DNA]</scope>
    <source>
        <strain evidence="6">Rhizoctonia solani AG1-IB 7/3/14</strain>
    </source>
</reference>
<dbReference type="EMBL" id="LN679102">
    <property type="protein sequence ID" value="CEL58009.1"/>
    <property type="molecule type" value="Genomic_DNA"/>
</dbReference>
<dbReference type="STRING" id="1108050.A0A0B7FM65"/>
<evidence type="ECO:0000256" key="2">
    <source>
        <dbReference type="ARBA" id="ARBA00023136"/>
    </source>
</evidence>
<feature type="region of interest" description="Disordered" evidence="5">
    <location>
        <begin position="1"/>
        <end position="32"/>
    </location>
</feature>
<evidence type="ECO:0000256" key="4">
    <source>
        <dbReference type="ARBA" id="ARBA00023316"/>
    </source>
</evidence>
<feature type="compositionally biased region" description="Polar residues" evidence="5">
    <location>
        <begin position="15"/>
        <end position="32"/>
    </location>
</feature>
<dbReference type="GO" id="GO:0006078">
    <property type="term" value="P:(1-&gt;6)-beta-D-glucan biosynthetic process"/>
    <property type="evidence" value="ECO:0007669"/>
    <property type="project" value="TreeGrafter"/>
</dbReference>
<dbReference type="Proteomes" id="UP000059188">
    <property type="component" value="Unassembled WGS sequence"/>
</dbReference>
<evidence type="ECO:0000256" key="5">
    <source>
        <dbReference type="SAM" id="MobiDB-lite"/>
    </source>
</evidence>
<dbReference type="Gene3D" id="2.60.120.200">
    <property type="match status" value="1"/>
</dbReference>
<evidence type="ECO:0000313" key="7">
    <source>
        <dbReference type="Proteomes" id="UP000059188"/>
    </source>
</evidence>
<name>A0A0B7FM65_THACB</name>
<dbReference type="InterPro" id="IPR005629">
    <property type="entry name" value="Skn1/Kre6/Sbg1"/>
</dbReference>
<evidence type="ECO:0000313" key="6">
    <source>
        <dbReference type="EMBL" id="CEL58009.1"/>
    </source>
</evidence>
<proteinExistence type="predicted"/>
<dbReference type="PANTHER" id="PTHR31361">
    <property type="entry name" value="BETA-GLUCAN SYNTHESIS-ASSOCIATED PROTEIN KRE6-RELATED"/>
    <property type="match status" value="1"/>
</dbReference>
<keyword evidence="3" id="KW-0325">Glycoprotein</keyword>
<dbReference type="InterPro" id="IPR013320">
    <property type="entry name" value="ConA-like_dom_sf"/>
</dbReference>
<sequence length="234" mass="26198">MSRRQPSKIELPSDVPTNTAYGNRSPLSPHSTLNVPLMMRERNVEAAMMKPPTNGLYSSAAASTSNLSLASRADTLQCSSGLSKTNQACYEEDGGCFAVYGFEYKPGNDGYILWTNDNKPAWKIYGAGMGPDDNVKIGHRPVPQEPMYMIVNLGISPQFGGIDFEHLTFPATMLVDWVRVYQPKDNHNIGCDPEDFPTRDYINEYIEAYTNPNLTTWVDDYKQKVPKNRLVDQC</sequence>
<organism evidence="6 7">
    <name type="scientific">Thanatephorus cucumeris (strain AG1-IB / isolate 7/3/14)</name>
    <name type="common">Lettuce bottom rot fungus</name>
    <name type="synonym">Rhizoctonia solani</name>
    <dbReference type="NCBI Taxonomy" id="1108050"/>
    <lineage>
        <taxon>Eukaryota</taxon>
        <taxon>Fungi</taxon>
        <taxon>Dikarya</taxon>
        <taxon>Basidiomycota</taxon>
        <taxon>Agaricomycotina</taxon>
        <taxon>Agaricomycetes</taxon>
        <taxon>Cantharellales</taxon>
        <taxon>Ceratobasidiaceae</taxon>
        <taxon>Rhizoctonia</taxon>
        <taxon>Rhizoctonia solani AG-1</taxon>
    </lineage>
</organism>
<dbReference type="PANTHER" id="PTHR31361:SF1">
    <property type="entry name" value="BETA-GLUCAN SYNTHESIS-ASSOCIATED PROTEIN KRE6-RELATED"/>
    <property type="match status" value="1"/>
</dbReference>
<keyword evidence="7" id="KW-1185">Reference proteome</keyword>
<dbReference type="GO" id="GO:0005789">
    <property type="term" value="C:endoplasmic reticulum membrane"/>
    <property type="evidence" value="ECO:0007669"/>
    <property type="project" value="TreeGrafter"/>
</dbReference>
<dbReference type="Pfam" id="PF03935">
    <property type="entry name" value="SKN1_KRE6_Sbg1"/>
    <property type="match status" value="1"/>
</dbReference>
<protein>
    <submittedName>
        <fullName evidence="6">Beta-glucan synthesis-associated protein KRE6</fullName>
    </submittedName>
</protein>
<evidence type="ECO:0000256" key="1">
    <source>
        <dbReference type="ARBA" id="ARBA00004370"/>
    </source>
</evidence>
<accession>A0A0B7FM65</accession>
<keyword evidence="2" id="KW-0472">Membrane</keyword>
<dbReference type="GO" id="GO:0031505">
    <property type="term" value="P:fungal-type cell wall organization"/>
    <property type="evidence" value="ECO:0007669"/>
    <property type="project" value="TreeGrafter"/>
</dbReference>
<gene>
    <name evidence="6" type="ORF">RSOLAG1IB_02754</name>
</gene>
<dbReference type="SUPFAM" id="SSF49899">
    <property type="entry name" value="Concanavalin A-like lectins/glucanases"/>
    <property type="match status" value="1"/>
</dbReference>
<dbReference type="AlphaFoldDB" id="A0A0B7FM65"/>
<evidence type="ECO:0000256" key="3">
    <source>
        <dbReference type="ARBA" id="ARBA00023180"/>
    </source>
</evidence>
<dbReference type="OrthoDB" id="412647at2759"/>
<comment type="subcellular location">
    <subcellularLocation>
        <location evidence="1">Membrane</location>
    </subcellularLocation>
</comment>